<name>A0A4P9C6R1_EUBML</name>
<dbReference type="EMBL" id="CP029487">
    <property type="protein sequence ID" value="QCT71107.1"/>
    <property type="molecule type" value="Genomic_DNA"/>
</dbReference>
<dbReference type="AlphaFoldDB" id="A0A4P9C6R1"/>
<dbReference type="KEGG" id="emt:CPZ25_007135"/>
<dbReference type="Proteomes" id="UP000218387">
    <property type="component" value="Chromosome"/>
</dbReference>
<organism evidence="1 2">
    <name type="scientific">Eubacterium maltosivorans</name>
    <dbReference type="NCBI Taxonomy" id="2041044"/>
    <lineage>
        <taxon>Bacteria</taxon>
        <taxon>Bacillati</taxon>
        <taxon>Bacillota</taxon>
        <taxon>Clostridia</taxon>
        <taxon>Eubacteriales</taxon>
        <taxon>Eubacteriaceae</taxon>
        <taxon>Eubacterium</taxon>
    </lineage>
</organism>
<dbReference type="Gene3D" id="1.10.8.200">
    <property type="entry name" value="Replisome organizer (g39p helicase loader/inhibitor protein)"/>
    <property type="match status" value="1"/>
</dbReference>
<dbReference type="RefSeq" id="WP_096920683.1">
    <property type="nucleotide sequence ID" value="NZ_CP029487.1"/>
</dbReference>
<sequence>MNDTEAAKVLATLRAAYPNTYRDVKPADAKAAVNLWTRMFKDYPYETIDGAVMGFIANDKKGFAPVPGQIMDMVLKITQEPELTEMDAWSMVSKALRNGIYGAEEEFDKLPEVVQQAVGSPSMIRNWAQMECDAVESVIQSNFMRSFRAKKKAQREMAALPTDVKETFEQISGAFDMKKIAG</sequence>
<gene>
    <name evidence="1" type="ORF">CPZ25_007135</name>
</gene>
<evidence type="ECO:0000313" key="2">
    <source>
        <dbReference type="Proteomes" id="UP000218387"/>
    </source>
</evidence>
<keyword evidence="2" id="KW-1185">Reference proteome</keyword>
<evidence type="ECO:0000313" key="1">
    <source>
        <dbReference type="EMBL" id="QCT71107.1"/>
    </source>
</evidence>
<accession>A0A4P9C6R1</accession>
<proteinExistence type="predicted"/>
<reference evidence="1 2" key="1">
    <citation type="submission" date="2018-05" db="EMBL/GenBank/DDBJ databases">
        <title>Genome comparison of Eubacterium sp.</title>
        <authorList>
            <person name="Feng Y."/>
            <person name="Sanchez-Andrea I."/>
            <person name="Stams A.J.M."/>
            <person name="De Vos W.M."/>
        </authorList>
    </citation>
    <scope>NUCLEOTIDE SEQUENCE [LARGE SCALE GENOMIC DNA]</scope>
    <source>
        <strain evidence="1 2">YI</strain>
    </source>
</reference>
<protein>
    <submittedName>
        <fullName evidence="1">Uncharacterized protein</fullName>
    </submittedName>
</protein>